<sequence>KLGVARAAETPIYFSPFGAPSSCFPGGPHRITPRWFFEIQHLQVFGKSRLACLRERRRLRVPGSTAGNGGGGGGGGKNYLLRDGSTFDPTAADPTTMADELENNELNDNNPDFKPPAEKSMREILEADAEDESLKKYKALLLGESVNSGGATVIGNDSDPGGSHSKSLVLRVLAG</sequence>
<keyword evidence="3" id="KW-0963">Cytoplasm</keyword>
<dbReference type="Pfam" id="PF02115">
    <property type="entry name" value="Rho_GDI"/>
    <property type="match status" value="1"/>
</dbReference>
<dbReference type="RefSeq" id="XP_014677356.1">
    <property type="nucleotide sequence ID" value="XM_014821870.1"/>
</dbReference>
<evidence type="ECO:0000256" key="3">
    <source>
        <dbReference type="ARBA" id="ARBA00022490"/>
    </source>
</evidence>
<protein>
    <submittedName>
        <fullName evidence="6">Uncharacterized protein LOC106817205</fullName>
    </submittedName>
</protein>
<dbReference type="GeneID" id="106817205"/>
<comment type="subcellular location">
    <subcellularLocation>
        <location evidence="1">Cytoplasm</location>
    </subcellularLocation>
</comment>
<reference evidence="6" key="1">
    <citation type="submission" date="2025-08" db="UniProtKB">
        <authorList>
            <consortium name="RefSeq"/>
        </authorList>
    </citation>
    <scope>IDENTIFICATION</scope>
</reference>
<evidence type="ECO:0000256" key="2">
    <source>
        <dbReference type="ARBA" id="ARBA00009758"/>
    </source>
</evidence>
<name>A0ABM1EYT5_PRICU</name>
<organism evidence="5 6">
    <name type="scientific">Priapulus caudatus</name>
    <name type="common">Priapulid worm</name>
    <dbReference type="NCBI Taxonomy" id="37621"/>
    <lineage>
        <taxon>Eukaryota</taxon>
        <taxon>Metazoa</taxon>
        <taxon>Ecdysozoa</taxon>
        <taxon>Scalidophora</taxon>
        <taxon>Priapulida</taxon>
        <taxon>Priapulimorpha</taxon>
        <taxon>Priapulimorphida</taxon>
        <taxon>Priapulidae</taxon>
        <taxon>Priapulus</taxon>
    </lineage>
</organism>
<feature type="region of interest" description="Disordered" evidence="4">
    <location>
        <begin position="63"/>
        <end position="95"/>
    </location>
</feature>
<dbReference type="InterPro" id="IPR000406">
    <property type="entry name" value="Rho_GDI"/>
</dbReference>
<evidence type="ECO:0000256" key="4">
    <source>
        <dbReference type="SAM" id="MobiDB-lite"/>
    </source>
</evidence>
<feature type="compositionally biased region" description="Gly residues" evidence="4">
    <location>
        <begin position="66"/>
        <end position="77"/>
    </location>
</feature>
<dbReference type="InterPro" id="IPR024792">
    <property type="entry name" value="RhoGDI_dom_sf"/>
</dbReference>
<dbReference type="InterPro" id="IPR014756">
    <property type="entry name" value="Ig_E-set"/>
</dbReference>
<feature type="non-terminal residue" evidence="6">
    <location>
        <position position="1"/>
    </location>
</feature>
<dbReference type="SUPFAM" id="SSF81296">
    <property type="entry name" value="E set domains"/>
    <property type="match status" value="1"/>
</dbReference>
<comment type="similarity">
    <text evidence="2">Belongs to the Rho GDI family.</text>
</comment>
<dbReference type="Proteomes" id="UP000695022">
    <property type="component" value="Unplaced"/>
</dbReference>
<proteinExistence type="inferred from homology"/>
<keyword evidence="5" id="KW-1185">Reference proteome</keyword>
<evidence type="ECO:0000313" key="5">
    <source>
        <dbReference type="Proteomes" id="UP000695022"/>
    </source>
</evidence>
<evidence type="ECO:0000256" key="1">
    <source>
        <dbReference type="ARBA" id="ARBA00004496"/>
    </source>
</evidence>
<gene>
    <name evidence="6" type="primary">LOC106817205</name>
</gene>
<dbReference type="Gene3D" id="2.70.50.30">
    <property type="entry name" value="Coagulation Factor XIII, subunit A, domain 1"/>
    <property type="match status" value="1"/>
</dbReference>
<accession>A0ABM1EYT5</accession>
<evidence type="ECO:0000313" key="6">
    <source>
        <dbReference type="RefSeq" id="XP_014677356.1"/>
    </source>
</evidence>